<name>C7PYX3_CATAD</name>
<dbReference type="GO" id="GO:0006974">
    <property type="term" value="P:DNA damage response"/>
    <property type="evidence" value="ECO:0007669"/>
    <property type="project" value="TreeGrafter"/>
</dbReference>
<dbReference type="AlphaFoldDB" id="C7PYX3"/>
<reference evidence="3 4" key="1">
    <citation type="journal article" date="2009" name="Stand. Genomic Sci.">
        <title>Complete genome sequence of Catenulispora acidiphila type strain (ID 139908).</title>
        <authorList>
            <person name="Copeland A."/>
            <person name="Lapidus A."/>
            <person name="Glavina Del Rio T."/>
            <person name="Nolan M."/>
            <person name="Lucas S."/>
            <person name="Chen F."/>
            <person name="Tice H."/>
            <person name="Cheng J.F."/>
            <person name="Bruce D."/>
            <person name="Goodwin L."/>
            <person name="Pitluck S."/>
            <person name="Mikhailova N."/>
            <person name="Pati A."/>
            <person name="Ivanova N."/>
            <person name="Mavromatis K."/>
            <person name="Chen A."/>
            <person name="Palaniappan K."/>
            <person name="Chain P."/>
            <person name="Land M."/>
            <person name="Hauser L."/>
            <person name="Chang Y.J."/>
            <person name="Jeffries C.D."/>
            <person name="Chertkov O."/>
            <person name="Brettin T."/>
            <person name="Detter J.C."/>
            <person name="Han C."/>
            <person name="Ali Z."/>
            <person name="Tindall B.J."/>
            <person name="Goker M."/>
            <person name="Bristow J."/>
            <person name="Eisen J.A."/>
            <person name="Markowitz V."/>
            <person name="Hugenholtz P."/>
            <person name="Kyrpides N.C."/>
            <person name="Klenk H.P."/>
        </authorList>
    </citation>
    <scope>NUCLEOTIDE SEQUENCE [LARGE SCALE GENOMIC DNA]</scope>
    <source>
        <strain evidence="4">DSM 44928 / JCM 14897 / NBRC 102108 / NRRL B-24433 / ID139908</strain>
    </source>
</reference>
<protein>
    <submittedName>
        <fullName evidence="3">YiaAB two helix domain protein</fullName>
    </submittedName>
</protein>
<accession>C7PYX3</accession>
<keyword evidence="4" id="KW-1185">Reference proteome</keyword>
<dbReference type="OrthoDB" id="3296350at2"/>
<dbReference type="RefSeq" id="WP_012784824.1">
    <property type="nucleotide sequence ID" value="NC_013131.1"/>
</dbReference>
<feature type="transmembrane region" description="Helical" evidence="1">
    <location>
        <begin position="43"/>
        <end position="63"/>
    </location>
</feature>
<organism evidence="3 4">
    <name type="scientific">Catenulispora acidiphila (strain DSM 44928 / JCM 14897 / NBRC 102108 / NRRL B-24433 / ID139908)</name>
    <dbReference type="NCBI Taxonomy" id="479433"/>
    <lineage>
        <taxon>Bacteria</taxon>
        <taxon>Bacillati</taxon>
        <taxon>Actinomycetota</taxon>
        <taxon>Actinomycetes</taxon>
        <taxon>Catenulisporales</taxon>
        <taxon>Catenulisporaceae</taxon>
        <taxon>Catenulispora</taxon>
    </lineage>
</organism>
<dbReference type="KEGG" id="cai:Caci_0592"/>
<evidence type="ECO:0000259" key="2">
    <source>
        <dbReference type="Pfam" id="PF05360"/>
    </source>
</evidence>
<dbReference type="InterPro" id="IPR008024">
    <property type="entry name" value="YiaAB"/>
</dbReference>
<gene>
    <name evidence="3" type="ordered locus">Caci_0592</name>
</gene>
<dbReference type="InterPro" id="IPR038972">
    <property type="entry name" value="YiaA-like"/>
</dbReference>
<dbReference type="PANTHER" id="PTHR37290">
    <property type="entry name" value="INNER MEMBRANE PROTEIN YIAA-RELATED"/>
    <property type="match status" value="1"/>
</dbReference>
<dbReference type="HOGENOM" id="CLU_172326_1_0_11"/>
<evidence type="ECO:0000313" key="3">
    <source>
        <dbReference type="EMBL" id="ACU69529.1"/>
    </source>
</evidence>
<keyword evidence="1" id="KW-0472">Membrane</keyword>
<sequence>MSTPLAQKNTAAYYFQAVASFIVSTGATVIGIAYLPVNAWERAFLGLGLLYTITSAITLAKVVRDKQDEVQLVGRVDKARLDKLLTEHDPYRVDAP</sequence>
<dbReference type="InParanoid" id="C7PYX3"/>
<dbReference type="EMBL" id="CP001700">
    <property type="protein sequence ID" value="ACU69529.1"/>
    <property type="molecule type" value="Genomic_DNA"/>
</dbReference>
<dbReference type="eggNOG" id="COG4298">
    <property type="taxonomic scope" value="Bacteria"/>
</dbReference>
<keyword evidence="1" id="KW-1133">Transmembrane helix</keyword>
<evidence type="ECO:0000256" key="1">
    <source>
        <dbReference type="SAM" id="Phobius"/>
    </source>
</evidence>
<dbReference type="STRING" id="479433.Caci_0592"/>
<dbReference type="Proteomes" id="UP000000851">
    <property type="component" value="Chromosome"/>
</dbReference>
<keyword evidence="1" id="KW-0812">Transmembrane</keyword>
<feature type="transmembrane region" description="Helical" evidence="1">
    <location>
        <begin position="12"/>
        <end position="37"/>
    </location>
</feature>
<dbReference type="GO" id="GO:0005886">
    <property type="term" value="C:plasma membrane"/>
    <property type="evidence" value="ECO:0007669"/>
    <property type="project" value="TreeGrafter"/>
</dbReference>
<evidence type="ECO:0000313" key="4">
    <source>
        <dbReference type="Proteomes" id="UP000000851"/>
    </source>
</evidence>
<feature type="domain" description="YiaAB two helix" evidence="2">
    <location>
        <begin position="13"/>
        <end position="65"/>
    </location>
</feature>
<dbReference type="PANTHER" id="PTHR37290:SF1">
    <property type="entry name" value="INNER MEMBRANE PROTEIN YIAA"/>
    <property type="match status" value="1"/>
</dbReference>
<proteinExistence type="predicted"/>
<dbReference type="Pfam" id="PF05360">
    <property type="entry name" value="YiaAB"/>
    <property type="match status" value="1"/>
</dbReference>